<evidence type="ECO:0000256" key="2">
    <source>
        <dbReference type="ARBA" id="ARBA00010899"/>
    </source>
</evidence>
<evidence type="ECO:0000256" key="11">
    <source>
        <dbReference type="SAM" id="MobiDB-lite"/>
    </source>
</evidence>
<protein>
    <recommendedName>
        <fullName evidence="9">Kinesin-like protein</fullName>
    </recommendedName>
</protein>
<reference evidence="13 14" key="1">
    <citation type="journal article" date="2021" name="Cell">
        <title>Tracing the genetic footprints of vertebrate landing in non-teleost ray-finned fishes.</title>
        <authorList>
            <person name="Bi X."/>
            <person name="Wang K."/>
            <person name="Yang L."/>
            <person name="Pan H."/>
            <person name="Jiang H."/>
            <person name="Wei Q."/>
            <person name="Fang M."/>
            <person name="Yu H."/>
            <person name="Zhu C."/>
            <person name="Cai Y."/>
            <person name="He Y."/>
            <person name="Gan X."/>
            <person name="Zeng H."/>
            <person name="Yu D."/>
            <person name="Zhu Y."/>
            <person name="Jiang H."/>
            <person name="Qiu Q."/>
            <person name="Yang H."/>
            <person name="Zhang Y.E."/>
            <person name="Wang W."/>
            <person name="Zhu M."/>
            <person name="He S."/>
            <person name="Zhang G."/>
        </authorList>
    </citation>
    <scope>NUCLEOTIDE SEQUENCE [LARGE SCALE GENOMIC DNA]</scope>
    <source>
        <strain evidence="13">Bchr_013</strain>
    </source>
</reference>
<comment type="similarity">
    <text evidence="2">Belongs to the TRAFAC class myosin-kinesin ATPase superfamily. Kinesin family. KIN-14 subfamily.</text>
</comment>
<evidence type="ECO:0000256" key="9">
    <source>
        <dbReference type="RuleBase" id="RU000394"/>
    </source>
</evidence>
<dbReference type="PANTHER" id="PTHR47972:SF45">
    <property type="entry name" value="PROTEIN CLARET SEGREGATIONAL"/>
    <property type="match status" value="1"/>
</dbReference>
<dbReference type="GO" id="GO:0007018">
    <property type="term" value="P:microtubule-based movement"/>
    <property type="evidence" value="ECO:0007669"/>
    <property type="project" value="InterPro"/>
</dbReference>
<keyword evidence="6 8" id="KW-0505">Motor protein</keyword>
<dbReference type="EMBL" id="JAATIS010000220">
    <property type="protein sequence ID" value="KAG2469363.1"/>
    <property type="molecule type" value="Genomic_DNA"/>
</dbReference>
<dbReference type="InterPro" id="IPR001752">
    <property type="entry name" value="Kinesin_motor_dom"/>
</dbReference>
<feature type="compositionally biased region" description="Basic and acidic residues" evidence="11">
    <location>
        <begin position="555"/>
        <end position="569"/>
    </location>
</feature>
<evidence type="ECO:0000259" key="12">
    <source>
        <dbReference type="PROSITE" id="PS50067"/>
    </source>
</evidence>
<dbReference type="SUPFAM" id="SSF57997">
    <property type="entry name" value="Tropomyosin"/>
    <property type="match status" value="1"/>
</dbReference>
<evidence type="ECO:0000256" key="4">
    <source>
        <dbReference type="ARBA" id="ARBA00022741"/>
    </source>
</evidence>
<comment type="subcellular location">
    <subcellularLocation>
        <location evidence="1">Cytoplasm</location>
        <location evidence="1">Cytoskeleton</location>
    </subcellularLocation>
</comment>
<proteinExistence type="inferred from homology"/>
<feature type="binding site" evidence="8">
    <location>
        <begin position="348"/>
        <end position="355"/>
    </location>
    <ligand>
        <name>ATP</name>
        <dbReference type="ChEBI" id="CHEBI:30616"/>
    </ligand>
</feature>
<sequence>MVEACTWLWLDTYLCSPLSRSSAAFQLLKPVKKSVLHELNVEIGVNDTEKKVLSRLPVPSARKRPLPESAGDTTGSRAENPAKPVATSHPITRKRQANSTVGVRSAPLASQRPTAAAVAGGGSRRPAWDLKGKVSDMQNKVSTYQDKLRSVNKENKEVAERLHQSKSEVTELRMENSSLHDRLRICEGKLQLMTELQRERDYLAEEKRNLNSINESLKGEVSNLQSVKLLLTTQLDTAELHLRSKTAELLEKGEQLETAKQEIVSLKSMLSEVSEKLHKGEMDRRKLHNQILELKSHIGRDGKDQLKYNFSFDRVFPPYSSQQEVFEEISLLVQSALDGYNVCIFAYGQTGSGKTYTMEGPDQLQDDTMGMIPRAVHQVFNSAEELKDQGWTVLSLIKVAKQNRATARTMMNDQSSRSHSVFQLKIEGVNEVRNITCNSTLSLIDLAGSERIDKSQSQGDRLKETKAINCSLSNLGSVFIALANKENFVPYRNSKLTFLLQNCLGGNSKTSSSVRAEEIPWAAGRAACESGAADERTGMEPAAEDFSRQVGGCRRGQEPGRYGDRRGARDECPGCASGPLLFYLTGPKPRRALRPTSTGPARLNGRPRSAPRREAYSDPAGGSGGERERRRPLGDGCAARVLKTDVPGCRVGPWGHSRTLAGDVLPFRLCRSTHVSSLAVGHCGPGGREEGLCLLQTARRPSWFCWGHGLRAWKPFPVGARGHRQAAPRCRFIPCGCRSGRSPAGRLRTGGGLVPPPDRVGASVLVIQGASGTGLGSPAL</sequence>
<dbReference type="PANTHER" id="PTHR47972">
    <property type="entry name" value="KINESIN-LIKE PROTEIN KLP-3"/>
    <property type="match status" value="1"/>
</dbReference>
<comment type="caution">
    <text evidence="13">The sequence shown here is derived from an EMBL/GenBank/DDBJ whole genome shotgun (WGS) entry which is preliminary data.</text>
</comment>
<keyword evidence="5 8" id="KW-0067">ATP-binding</keyword>
<dbReference type="InterPro" id="IPR019821">
    <property type="entry name" value="Kinesin_motor_CS"/>
</dbReference>
<feature type="domain" description="Kinesin motor" evidence="12">
    <location>
        <begin position="259"/>
        <end position="511"/>
    </location>
</feature>
<keyword evidence="10" id="KW-0175">Coiled coil</keyword>
<feature type="region of interest" description="Disordered" evidence="11">
    <location>
        <begin position="539"/>
        <end position="569"/>
    </location>
</feature>
<dbReference type="InterPro" id="IPR027417">
    <property type="entry name" value="P-loop_NTPase"/>
</dbReference>
<evidence type="ECO:0000256" key="6">
    <source>
        <dbReference type="ARBA" id="ARBA00023175"/>
    </source>
</evidence>
<organism evidence="13 14">
    <name type="scientific">Polypterus senegalus</name>
    <name type="common">Senegal bichir</name>
    <dbReference type="NCBI Taxonomy" id="55291"/>
    <lineage>
        <taxon>Eukaryota</taxon>
        <taxon>Metazoa</taxon>
        <taxon>Chordata</taxon>
        <taxon>Craniata</taxon>
        <taxon>Vertebrata</taxon>
        <taxon>Euteleostomi</taxon>
        <taxon>Actinopterygii</taxon>
        <taxon>Polypteriformes</taxon>
        <taxon>Polypteridae</taxon>
        <taxon>Polypterus</taxon>
    </lineage>
</organism>
<dbReference type="SMART" id="SM00129">
    <property type="entry name" value="KISc"/>
    <property type="match status" value="1"/>
</dbReference>
<evidence type="ECO:0000256" key="5">
    <source>
        <dbReference type="ARBA" id="ARBA00022840"/>
    </source>
</evidence>
<dbReference type="GO" id="GO:0005524">
    <property type="term" value="F:ATP binding"/>
    <property type="evidence" value="ECO:0007669"/>
    <property type="project" value="UniProtKB-UniRule"/>
</dbReference>
<feature type="coiled-coil region" evidence="10">
    <location>
        <begin position="134"/>
        <end position="213"/>
    </location>
</feature>
<evidence type="ECO:0000256" key="7">
    <source>
        <dbReference type="ARBA" id="ARBA00023212"/>
    </source>
</evidence>
<feature type="region of interest" description="Disordered" evidence="11">
    <location>
        <begin position="586"/>
        <end position="633"/>
    </location>
</feature>
<name>A0A8X8BT25_POLSE</name>
<keyword evidence="7" id="KW-0206">Cytoskeleton</keyword>
<evidence type="ECO:0000256" key="1">
    <source>
        <dbReference type="ARBA" id="ARBA00004245"/>
    </source>
</evidence>
<evidence type="ECO:0000313" key="14">
    <source>
        <dbReference type="Proteomes" id="UP000886611"/>
    </source>
</evidence>
<feature type="non-terminal residue" evidence="13">
    <location>
        <position position="1"/>
    </location>
</feature>
<dbReference type="AlphaFoldDB" id="A0A8X8BT25"/>
<dbReference type="Pfam" id="PF00225">
    <property type="entry name" value="Kinesin"/>
    <property type="match status" value="2"/>
</dbReference>
<dbReference type="PRINTS" id="PR00380">
    <property type="entry name" value="KINESINHEAVY"/>
</dbReference>
<feature type="non-terminal residue" evidence="13">
    <location>
        <position position="780"/>
    </location>
</feature>
<keyword evidence="3 9" id="KW-0493">Microtubule</keyword>
<dbReference type="GO" id="GO:0003777">
    <property type="term" value="F:microtubule motor activity"/>
    <property type="evidence" value="ECO:0007669"/>
    <property type="project" value="InterPro"/>
</dbReference>
<dbReference type="SUPFAM" id="SSF52540">
    <property type="entry name" value="P-loop containing nucleoside triphosphate hydrolases"/>
    <property type="match status" value="1"/>
</dbReference>
<keyword evidence="4 8" id="KW-0547">Nucleotide-binding</keyword>
<keyword evidence="7" id="KW-0963">Cytoplasm</keyword>
<gene>
    <name evidence="13" type="primary">Ctk2</name>
    <name evidence="13" type="ORF">GTO96_0004438</name>
</gene>
<evidence type="ECO:0000256" key="10">
    <source>
        <dbReference type="SAM" id="Coils"/>
    </source>
</evidence>
<feature type="region of interest" description="Disordered" evidence="11">
    <location>
        <begin position="55"/>
        <end position="129"/>
    </location>
</feature>
<dbReference type="Gene3D" id="3.40.850.10">
    <property type="entry name" value="Kinesin motor domain"/>
    <property type="match status" value="2"/>
</dbReference>
<dbReference type="InterPro" id="IPR027640">
    <property type="entry name" value="Kinesin-like_fam"/>
</dbReference>
<evidence type="ECO:0000256" key="8">
    <source>
        <dbReference type="PROSITE-ProRule" id="PRU00283"/>
    </source>
</evidence>
<evidence type="ECO:0000256" key="3">
    <source>
        <dbReference type="ARBA" id="ARBA00022701"/>
    </source>
</evidence>
<evidence type="ECO:0000313" key="13">
    <source>
        <dbReference type="EMBL" id="KAG2469363.1"/>
    </source>
</evidence>
<dbReference type="InterPro" id="IPR036961">
    <property type="entry name" value="Kinesin_motor_dom_sf"/>
</dbReference>
<dbReference type="GO" id="GO:0008017">
    <property type="term" value="F:microtubule binding"/>
    <property type="evidence" value="ECO:0007669"/>
    <property type="project" value="InterPro"/>
</dbReference>
<accession>A0A8X8BT25</accession>
<keyword evidence="14" id="KW-1185">Reference proteome</keyword>
<dbReference type="GO" id="GO:0005874">
    <property type="term" value="C:microtubule"/>
    <property type="evidence" value="ECO:0007669"/>
    <property type="project" value="UniProtKB-KW"/>
</dbReference>
<dbReference type="PROSITE" id="PS50067">
    <property type="entry name" value="KINESIN_MOTOR_2"/>
    <property type="match status" value="1"/>
</dbReference>
<dbReference type="PROSITE" id="PS00411">
    <property type="entry name" value="KINESIN_MOTOR_1"/>
    <property type="match status" value="1"/>
</dbReference>
<feature type="coiled-coil region" evidence="10">
    <location>
        <begin position="242"/>
        <end position="276"/>
    </location>
</feature>
<dbReference type="Proteomes" id="UP000886611">
    <property type="component" value="Unassembled WGS sequence"/>
</dbReference>